<dbReference type="PANTHER" id="PTHR32329">
    <property type="entry name" value="BIFUNCTIONAL PROTEIN [INCLUDES 2-HYDROXYACYL-COA DEHYDRATASE (N-TER) AND ITS ACTIVATOR DOMAIN (C_TERM)-RELATED"/>
    <property type="match status" value="1"/>
</dbReference>
<dbReference type="PANTHER" id="PTHR32329:SF2">
    <property type="entry name" value="BIFUNCTIONAL PROTEIN [INCLUDES 2-HYDROXYACYL-COA DEHYDRATASE (N-TER) AND ITS ACTIVATOR DOMAIN (C_TERM)"/>
    <property type="match status" value="1"/>
</dbReference>
<protein>
    <recommendedName>
        <fullName evidence="1">DUF2229 domain-containing protein</fullName>
    </recommendedName>
</protein>
<organism evidence="2">
    <name type="scientific">bioreactor metagenome</name>
    <dbReference type="NCBI Taxonomy" id="1076179"/>
    <lineage>
        <taxon>unclassified sequences</taxon>
        <taxon>metagenomes</taxon>
        <taxon>ecological metagenomes</taxon>
    </lineage>
</organism>
<dbReference type="Pfam" id="PF09989">
    <property type="entry name" value="DUF2229"/>
    <property type="match status" value="1"/>
</dbReference>
<evidence type="ECO:0000259" key="1">
    <source>
        <dbReference type="Pfam" id="PF09989"/>
    </source>
</evidence>
<sequence>MKVGVPQGLLYTKYHRFAKTFLEELGAEVVVSPPTGKAILDEGVRCCVDDACLPMKVFHGHVAWLRGRCDMVLLPRIIGLREKEYICPMFCGLVEMVSHSIPGLPPLIDAPLRATDRQSLTRWALEAGSALTTDKRRIRTALSAALERQRDGTHAPETAARAVRVGVLGHAYNVSDSFVNMDLRRKLDELGVGVITQEAVSRADMEAEVSLLFKRPFWTLAQEYYGAAAVMRAKGMADGIIYLSSFSCGIDSVVTELIQHRLGDFPLLILKLDEHTGQAGFDTRLEAFSDMLKRRR</sequence>
<dbReference type="Gene3D" id="3.40.50.11900">
    <property type="match status" value="1"/>
</dbReference>
<dbReference type="InterPro" id="IPR018709">
    <property type="entry name" value="CoA_activase_DUF2229"/>
</dbReference>
<comment type="caution">
    <text evidence="2">The sequence shown here is derived from an EMBL/GenBank/DDBJ whole genome shotgun (WGS) entry which is preliminary data.</text>
</comment>
<name>A0A644YPR5_9ZZZZ</name>
<reference evidence="2" key="1">
    <citation type="submission" date="2019-08" db="EMBL/GenBank/DDBJ databases">
        <authorList>
            <person name="Kucharzyk K."/>
            <person name="Murdoch R.W."/>
            <person name="Higgins S."/>
            <person name="Loffler F."/>
        </authorList>
    </citation>
    <scope>NUCLEOTIDE SEQUENCE</scope>
</reference>
<dbReference type="InterPro" id="IPR051805">
    <property type="entry name" value="Dehydratase_Activator_Redct"/>
</dbReference>
<evidence type="ECO:0000313" key="2">
    <source>
        <dbReference type="EMBL" id="MPM28483.1"/>
    </source>
</evidence>
<feature type="domain" description="DUF2229" evidence="1">
    <location>
        <begin position="2"/>
        <end position="199"/>
    </location>
</feature>
<accession>A0A644YPR5</accession>
<gene>
    <name evidence="2" type="ORF">SDC9_75009</name>
</gene>
<proteinExistence type="predicted"/>
<dbReference type="EMBL" id="VSSQ01005269">
    <property type="protein sequence ID" value="MPM28483.1"/>
    <property type="molecule type" value="Genomic_DNA"/>
</dbReference>
<dbReference type="AlphaFoldDB" id="A0A644YPR5"/>